<feature type="domain" description="Zn(2)-C6 fungal-type" evidence="7">
    <location>
        <begin position="27"/>
        <end position="56"/>
    </location>
</feature>
<comment type="caution">
    <text evidence="8">The sequence shown here is derived from an EMBL/GenBank/DDBJ whole genome shotgun (WGS) entry which is preliminary data.</text>
</comment>
<dbReference type="PROSITE" id="PS00463">
    <property type="entry name" value="ZN2_CY6_FUNGAL_1"/>
    <property type="match status" value="1"/>
</dbReference>
<evidence type="ECO:0000256" key="1">
    <source>
        <dbReference type="ARBA" id="ARBA00004123"/>
    </source>
</evidence>
<accession>A0AAW0G1T4</accession>
<dbReference type="InterPro" id="IPR001138">
    <property type="entry name" value="Zn2Cys6_DnaBD"/>
</dbReference>
<dbReference type="PANTHER" id="PTHR47338:SF5">
    <property type="entry name" value="ZN(II)2CYS6 TRANSCRIPTION FACTOR (EUROFUNG)"/>
    <property type="match status" value="1"/>
</dbReference>
<proteinExistence type="predicted"/>
<dbReference type="Proteomes" id="UP001385951">
    <property type="component" value="Unassembled WGS sequence"/>
</dbReference>
<feature type="region of interest" description="Disordered" evidence="6">
    <location>
        <begin position="1"/>
        <end position="22"/>
    </location>
</feature>
<evidence type="ECO:0000313" key="9">
    <source>
        <dbReference type="Proteomes" id="UP001385951"/>
    </source>
</evidence>
<comment type="subcellular location">
    <subcellularLocation>
        <location evidence="1">Nucleus</location>
    </subcellularLocation>
</comment>
<dbReference type="PANTHER" id="PTHR47338">
    <property type="entry name" value="ZN(II)2CYS6 TRANSCRIPTION FACTOR (EUROFUNG)-RELATED"/>
    <property type="match status" value="1"/>
</dbReference>
<dbReference type="PROSITE" id="PS50048">
    <property type="entry name" value="ZN2_CY6_FUNGAL_2"/>
    <property type="match status" value="1"/>
</dbReference>
<evidence type="ECO:0000313" key="8">
    <source>
        <dbReference type="EMBL" id="KAK7685457.1"/>
    </source>
</evidence>
<keyword evidence="9" id="KW-1185">Reference proteome</keyword>
<gene>
    <name evidence="8" type="ORF">QCA50_011320</name>
</gene>
<dbReference type="GO" id="GO:0005634">
    <property type="term" value="C:nucleus"/>
    <property type="evidence" value="ECO:0007669"/>
    <property type="project" value="UniProtKB-SubCell"/>
</dbReference>
<organism evidence="8 9">
    <name type="scientific">Cerrena zonata</name>
    <dbReference type="NCBI Taxonomy" id="2478898"/>
    <lineage>
        <taxon>Eukaryota</taxon>
        <taxon>Fungi</taxon>
        <taxon>Dikarya</taxon>
        <taxon>Basidiomycota</taxon>
        <taxon>Agaricomycotina</taxon>
        <taxon>Agaricomycetes</taxon>
        <taxon>Polyporales</taxon>
        <taxon>Cerrenaceae</taxon>
        <taxon>Cerrena</taxon>
    </lineage>
</organism>
<keyword evidence="2" id="KW-0479">Metal-binding</keyword>
<evidence type="ECO:0000256" key="2">
    <source>
        <dbReference type="ARBA" id="ARBA00022723"/>
    </source>
</evidence>
<dbReference type="AlphaFoldDB" id="A0AAW0G1T4"/>
<feature type="compositionally biased region" description="Polar residues" evidence="6">
    <location>
        <begin position="1"/>
        <end position="12"/>
    </location>
</feature>
<protein>
    <recommendedName>
        <fullName evidence="7">Zn(2)-C6 fungal-type domain-containing protein</fullName>
    </recommendedName>
</protein>
<dbReference type="SMART" id="SM00066">
    <property type="entry name" value="GAL4"/>
    <property type="match status" value="1"/>
</dbReference>
<dbReference type="GO" id="GO:0008270">
    <property type="term" value="F:zinc ion binding"/>
    <property type="evidence" value="ECO:0007669"/>
    <property type="project" value="InterPro"/>
</dbReference>
<evidence type="ECO:0000256" key="6">
    <source>
        <dbReference type="SAM" id="MobiDB-lite"/>
    </source>
</evidence>
<keyword evidence="3" id="KW-0805">Transcription regulation</keyword>
<dbReference type="GO" id="GO:0000981">
    <property type="term" value="F:DNA-binding transcription factor activity, RNA polymerase II-specific"/>
    <property type="evidence" value="ECO:0007669"/>
    <property type="project" value="InterPro"/>
</dbReference>
<dbReference type="EMBL" id="JASBNA010000020">
    <property type="protein sequence ID" value="KAK7685457.1"/>
    <property type="molecule type" value="Genomic_DNA"/>
</dbReference>
<evidence type="ECO:0000259" key="7">
    <source>
        <dbReference type="PROSITE" id="PS50048"/>
    </source>
</evidence>
<dbReference type="Pfam" id="PF00172">
    <property type="entry name" value="Zn_clus"/>
    <property type="match status" value="1"/>
</dbReference>
<dbReference type="InterPro" id="IPR036864">
    <property type="entry name" value="Zn2-C6_fun-type_DNA-bd_sf"/>
</dbReference>
<reference evidence="8 9" key="1">
    <citation type="submission" date="2022-09" db="EMBL/GenBank/DDBJ databases">
        <authorList>
            <person name="Palmer J.M."/>
        </authorList>
    </citation>
    <scope>NUCLEOTIDE SEQUENCE [LARGE SCALE GENOMIC DNA]</scope>
    <source>
        <strain evidence="8 9">DSM 7382</strain>
    </source>
</reference>
<sequence length="69" mass="7505">MDQGSENYHQQGQGSGDYIPPRRTPMACAFCRARKLKCDGRQTCGNCARRAIPCIYVPVSSQGTTVNPG</sequence>
<dbReference type="CDD" id="cd00067">
    <property type="entry name" value="GAL4"/>
    <property type="match status" value="1"/>
</dbReference>
<evidence type="ECO:0000256" key="3">
    <source>
        <dbReference type="ARBA" id="ARBA00023015"/>
    </source>
</evidence>
<evidence type="ECO:0000256" key="5">
    <source>
        <dbReference type="ARBA" id="ARBA00023242"/>
    </source>
</evidence>
<dbReference type="Gene3D" id="4.10.240.10">
    <property type="entry name" value="Zn(2)-C6 fungal-type DNA-binding domain"/>
    <property type="match status" value="1"/>
</dbReference>
<dbReference type="SUPFAM" id="SSF57701">
    <property type="entry name" value="Zn2/Cys6 DNA-binding domain"/>
    <property type="match status" value="1"/>
</dbReference>
<keyword evidence="5" id="KW-0539">Nucleus</keyword>
<name>A0AAW0G1T4_9APHY</name>
<dbReference type="InterPro" id="IPR050815">
    <property type="entry name" value="TF_fung"/>
</dbReference>
<evidence type="ECO:0000256" key="4">
    <source>
        <dbReference type="ARBA" id="ARBA00023163"/>
    </source>
</evidence>
<keyword evidence="4" id="KW-0804">Transcription</keyword>